<keyword evidence="1" id="KW-0812">Transmembrane</keyword>
<dbReference type="RefSeq" id="WP_098640649.1">
    <property type="nucleotide sequence ID" value="NZ_NVCO01000046.1"/>
</dbReference>
<gene>
    <name evidence="2" type="ORF">COK72_15155</name>
</gene>
<evidence type="ECO:0000313" key="2">
    <source>
        <dbReference type="EMBL" id="PFT45017.1"/>
    </source>
</evidence>
<feature type="transmembrane region" description="Helical" evidence="1">
    <location>
        <begin position="12"/>
        <end position="29"/>
    </location>
</feature>
<dbReference type="EMBL" id="NVCO01000046">
    <property type="protein sequence ID" value="PFT45017.1"/>
    <property type="molecule type" value="Genomic_DNA"/>
</dbReference>
<name>A0A9X7ANU5_BACTU</name>
<dbReference type="AlphaFoldDB" id="A0A9X7ANU5"/>
<evidence type="ECO:0000313" key="3">
    <source>
        <dbReference type="Proteomes" id="UP000226106"/>
    </source>
</evidence>
<keyword evidence="1" id="KW-0472">Membrane</keyword>
<comment type="caution">
    <text evidence="2">The sequence shown here is derived from an EMBL/GenBank/DDBJ whole genome shotgun (WGS) entry which is preliminary data.</text>
</comment>
<dbReference type="PROSITE" id="PS51257">
    <property type="entry name" value="PROKAR_LIPOPROTEIN"/>
    <property type="match status" value="1"/>
</dbReference>
<reference evidence="2 3" key="1">
    <citation type="submission" date="2017-09" db="EMBL/GenBank/DDBJ databases">
        <title>Large-scale bioinformatics analysis of Bacillus genomes uncovers conserved roles of natural products in bacterial physiology.</title>
        <authorList>
            <consortium name="Agbiome Team Llc"/>
            <person name="Bleich R.M."/>
            <person name="Grubbs K.J."/>
            <person name="Santa Maria K.C."/>
            <person name="Allen S.E."/>
            <person name="Farag S."/>
            <person name="Shank E.A."/>
            <person name="Bowers A."/>
        </authorList>
    </citation>
    <scope>NUCLEOTIDE SEQUENCE [LARGE SCALE GENOMIC DNA]</scope>
    <source>
        <strain evidence="2 3">AFS065400</strain>
    </source>
</reference>
<protein>
    <submittedName>
        <fullName evidence="2">Uncharacterized protein</fullName>
    </submittedName>
</protein>
<dbReference type="Proteomes" id="UP000226106">
    <property type="component" value="Unassembled WGS sequence"/>
</dbReference>
<organism evidence="2 3">
    <name type="scientific">Bacillus thuringiensis</name>
    <dbReference type="NCBI Taxonomy" id="1428"/>
    <lineage>
        <taxon>Bacteria</taxon>
        <taxon>Bacillati</taxon>
        <taxon>Bacillota</taxon>
        <taxon>Bacilli</taxon>
        <taxon>Bacillales</taxon>
        <taxon>Bacillaceae</taxon>
        <taxon>Bacillus</taxon>
        <taxon>Bacillus cereus group</taxon>
    </lineage>
</organism>
<accession>A0A9X7ANU5</accession>
<keyword evidence="1" id="KW-1133">Transmembrane helix</keyword>
<evidence type="ECO:0000256" key="1">
    <source>
        <dbReference type="SAM" id="Phobius"/>
    </source>
</evidence>
<proteinExistence type="predicted"/>
<sequence length="161" mass="17961">MGIKETIDRHPLVILTVVGITALGAGWQACVELRVNVLNDKIVEYKEIHEEDKANLEKYEKTIKLKSEFDSLVVYDGNDWIREGEEFAILGGQVSIKVASIIGSENIRFVIDAVGESELQDVSSSSGQRAIFKYKGIKYLINIKECITSEVKLSISEIKKA</sequence>